<dbReference type="EMBL" id="MT024868">
    <property type="protein sequence ID" value="QIN94369.1"/>
    <property type="molecule type" value="Genomic_DNA"/>
</dbReference>
<feature type="compositionally biased region" description="Basic and acidic residues" evidence="1">
    <location>
        <begin position="273"/>
        <end position="284"/>
    </location>
</feature>
<reference evidence="2 3" key="1">
    <citation type="submission" date="2020-02" db="EMBL/GenBank/DDBJ databases">
        <authorList>
            <person name="Bojorquez D.A."/>
            <person name="Alcantara J.K.D.L."/>
            <person name="Arambulo J.M.L."/>
            <person name="Budzinski C.A."/>
            <person name="Campbell G.A."/>
            <person name="Dosanjh M.K."/>
            <person name="Gallardo M.A."/>
            <person name="Huang C."/>
            <person name="Nguyen N."/>
            <person name="Yee O.M."/>
            <person name="Ngo R.T."/>
            <person name="Kapinos A."/>
            <person name="Freise A.C."/>
            <person name="Reddi K."/>
            <person name="Moberg-Parker J."/>
            <person name="Garlena R.A."/>
            <person name="Russell D.A."/>
            <person name="Pope W.H."/>
            <person name="Jacobs-Sera D."/>
            <person name="Hatfull G.F."/>
        </authorList>
    </citation>
    <scope>NUCLEOTIDE SEQUENCE [LARGE SCALE GENOMIC DNA]</scope>
</reference>
<proteinExistence type="predicted"/>
<organism evidence="2 3">
    <name type="scientific">Arthrobacter phage Abba</name>
    <dbReference type="NCBI Taxonomy" id="2713256"/>
    <lineage>
        <taxon>Viruses</taxon>
        <taxon>Duplodnaviria</taxon>
        <taxon>Heunggongvirae</taxon>
        <taxon>Uroviricota</taxon>
        <taxon>Caudoviricetes</taxon>
        <taxon>Berryhillviridae</taxon>
        <taxon>Ayohtrevirus</taxon>
        <taxon>Ayohtrevirus abba</taxon>
    </lineage>
</organism>
<evidence type="ECO:0000313" key="2">
    <source>
        <dbReference type="EMBL" id="QIN94369.1"/>
    </source>
</evidence>
<feature type="region of interest" description="Disordered" evidence="1">
    <location>
        <begin position="145"/>
        <end position="176"/>
    </location>
</feature>
<dbReference type="GeneID" id="55816761"/>
<dbReference type="PROSITE" id="PS51257">
    <property type="entry name" value="PROKAR_LIPOPROTEIN"/>
    <property type="match status" value="1"/>
</dbReference>
<gene>
    <name evidence="2" type="primary">40</name>
    <name evidence="2" type="ORF">SEA_ABBA_40</name>
</gene>
<dbReference type="KEGG" id="vg:55816761"/>
<dbReference type="RefSeq" id="YP_009887306.1">
    <property type="nucleotide sequence ID" value="NC_049498.1"/>
</dbReference>
<accession>A0A6G8R2E3</accession>
<protein>
    <submittedName>
        <fullName evidence="2">Uncharacterized protein</fullName>
    </submittedName>
</protein>
<evidence type="ECO:0000256" key="1">
    <source>
        <dbReference type="SAM" id="MobiDB-lite"/>
    </source>
</evidence>
<sequence>MTLACPKLSIDPYPYPYAGLTLACPKLSPTTYNPQPTTPNDQLSTRIVQKVNARAPRRKRAEPLMKLSKDEAVALTATLALMRPDWVKAEIVNLIGAHREQESFGAFVEQAVAHALAGHPLIAIVHPFERPAPLVVFPGVVNEDDPSKSRLLRKSDSSDSREAVVRHPNDDPKHWRNRFKADFEKGKREHEELLRKMRHAPDELTDADLTTITNAREQHRLNELARTQRVPQANHTGNAVNDALNDLADSMLTRHALAPDDEFSAEAIAARQAEGERYSHDDDA</sequence>
<keyword evidence="3" id="KW-1185">Reference proteome</keyword>
<name>A0A6G8R2E3_9CAUD</name>
<feature type="region of interest" description="Disordered" evidence="1">
    <location>
        <begin position="259"/>
        <end position="284"/>
    </location>
</feature>
<dbReference type="Proteomes" id="UP000500909">
    <property type="component" value="Segment"/>
</dbReference>
<evidence type="ECO:0000313" key="3">
    <source>
        <dbReference type="Proteomes" id="UP000500909"/>
    </source>
</evidence>